<name>A0ACA9R1F6_9GLOM</name>
<comment type="caution">
    <text evidence="1">The sequence shown here is derived from an EMBL/GenBank/DDBJ whole genome shotgun (WGS) entry which is preliminary data.</text>
</comment>
<evidence type="ECO:0000313" key="2">
    <source>
        <dbReference type="Proteomes" id="UP000789525"/>
    </source>
</evidence>
<protein>
    <submittedName>
        <fullName evidence="1">9407_t:CDS:1</fullName>
    </submittedName>
</protein>
<accession>A0ACA9R1F6</accession>
<sequence>GSARATEEECEEESTAKTAFYPESQSCCRGVELDIDDYTPTSTASEVFYSARPLSSASISSYYFGESQYPSAGTPSSATFHPPGSFPQTPFTQTPQAQNKPPIALPHVKESPASSTPSSLRTNSKFFDEPPLVYEATDLLETLMPLNYPSSS</sequence>
<organism evidence="1 2">
    <name type="scientific">Acaulospora colombiana</name>
    <dbReference type="NCBI Taxonomy" id="27376"/>
    <lineage>
        <taxon>Eukaryota</taxon>
        <taxon>Fungi</taxon>
        <taxon>Fungi incertae sedis</taxon>
        <taxon>Mucoromycota</taxon>
        <taxon>Glomeromycotina</taxon>
        <taxon>Glomeromycetes</taxon>
        <taxon>Diversisporales</taxon>
        <taxon>Acaulosporaceae</taxon>
        <taxon>Acaulospora</taxon>
    </lineage>
</organism>
<feature type="non-terminal residue" evidence="1">
    <location>
        <position position="152"/>
    </location>
</feature>
<proteinExistence type="predicted"/>
<evidence type="ECO:0000313" key="1">
    <source>
        <dbReference type="EMBL" id="CAG8772635.1"/>
    </source>
</evidence>
<reference evidence="1" key="1">
    <citation type="submission" date="2021-06" db="EMBL/GenBank/DDBJ databases">
        <authorList>
            <person name="Kallberg Y."/>
            <person name="Tangrot J."/>
            <person name="Rosling A."/>
        </authorList>
    </citation>
    <scope>NUCLEOTIDE SEQUENCE</scope>
    <source>
        <strain evidence="1">CL356</strain>
    </source>
</reference>
<dbReference type="EMBL" id="CAJVPT010065951">
    <property type="protein sequence ID" value="CAG8772635.1"/>
    <property type="molecule type" value="Genomic_DNA"/>
</dbReference>
<gene>
    <name evidence="1" type="ORF">ACOLOM_LOCUS13888</name>
</gene>
<dbReference type="Proteomes" id="UP000789525">
    <property type="component" value="Unassembled WGS sequence"/>
</dbReference>
<keyword evidence="2" id="KW-1185">Reference proteome</keyword>
<feature type="non-terminal residue" evidence="1">
    <location>
        <position position="1"/>
    </location>
</feature>